<reference evidence="1 2" key="1">
    <citation type="journal article" date="2022" name="Int. J. Syst. Evol. Microbiol.">
        <title>Neobacillus kokaensis sp. nov., isolated from soil.</title>
        <authorList>
            <person name="Yuki K."/>
            <person name="Matsubara H."/>
            <person name="Yamaguchi S."/>
        </authorList>
    </citation>
    <scope>NUCLEOTIDE SEQUENCE [LARGE SCALE GENOMIC DNA]</scope>
    <source>
        <strain evidence="1 2">LOB 377</strain>
    </source>
</reference>
<dbReference type="EMBL" id="BNDS01000015">
    <property type="protein sequence ID" value="GHH99753.1"/>
    <property type="molecule type" value="Genomic_DNA"/>
</dbReference>
<evidence type="ECO:0000313" key="2">
    <source>
        <dbReference type="Proteomes" id="UP000637074"/>
    </source>
</evidence>
<accession>A0ABQ3N897</accession>
<protein>
    <submittedName>
        <fullName evidence="1">Uncharacterized protein</fullName>
    </submittedName>
</protein>
<name>A0ABQ3N897_9BACI</name>
<comment type="caution">
    <text evidence="1">The sequence shown here is derived from an EMBL/GenBank/DDBJ whole genome shotgun (WGS) entry which is preliminary data.</text>
</comment>
<evidence type="ECO:0000313" key="1">
    <source>
        <dbReference type="EMBL" id="GHH99753.1"/>
    </source>
</evidence>
<keyword evidence="2" id="KW-1185">Reference proteome</keyword>
<organism evidence="1 2">
    <name type="scientific">Neobacillus kokaensis</name>
    <dbReference type="NCBI Taxonomy" id="2759023"/>
    <lineage>
        <taxon>Bacteria</taxon>
        <taxon>Bacillati</taxon>
        <taxon>Bacillota</taxon>
        <taxon>Bacilli</taxon>
        <taxon>Bacillales</taxon>
        <taxon>Bacillaceae</taxon>
        <taxon>Neobacillus</taxon>
    </lineage>
</organism>
<proteinExistence type="predicted"/>
<dbReference type="Proteomes" id="UP000637074">
    <property type="component" value="Unassembled WGS sequence"/>
</dbReference>
<sequence>MEAYPPYATVKKASIKKVINNITLRDWLEIDINKNASRILLYVLMNPSKANKVLIVLTR</sequence>
<gene>
    <name evidence="1" type="ORF">AM1BK_32960</name>
</gene>